<dbReference type="Gene3D" id="1.20.1420.10">
    <property type="entry name" value="Talin, central domain"/>
    <property type="match status" value="1"/>
</dbReference>
<dbReference type="Pfam" id="PF13324">
    <property type="entry name" value="GCIP_N"/>
    <property type="match status" value="1"/>
</dbReference>
<dbReference type="OrthoDB" id="41588at2759"/>
<accession>A0A9W8A8A6</accession>
<gene>
    <name evidence="3" type="ORF">H4219_000817</name>
</gene>
<proteinExistence type="predicted"/>
<dbReference type="Gene3D" id="1.20.1410.10">
    <property type="entry name" value="I/LWEQ domain"/>
    <property type="match status" value="1"/>
</dbReference>
<evidence type="ECO:0000313" key="3">
    <source>
        <dbReference type="EMBL" id="KAJ1921218.1"/>
    </source>
</evidence>
<feature type="coiled-coil region" evidence="1">
    <location>
        <begin position="177"/>
        <end position="204"/>
    </location>
</feature>
<feature type="domain" description="Cyclin-D1-binding protein 1-like N-terminal" evidence="2">
    <location>
        <begin position="61"/>
        <end position="192"/>
    </location>
</feature>
<dbReference type="InterPro" id="IPR049317">
    <property type="entry name" value="GCIP-like_N"/>
</dbReference>
<dbReference type="PANTHER" id="PTHR15492:SF1">
    <property type="entry name" value="CYCLIN-D1-BINDING PROTEIN 1"/>
    <property type="match status" value="1"/>
</dbReference>
<evidence type="ECO:0000313" key="4">
    <source>
        <dbReference type="Proteomes" id="UP001150538"/>
    </source>
</evidence>
<keyword evidence="4" id="KW-1185">Reference proteome</keyword>
<dbReference type="GO" id="GO:0005634">
    <property type="term" value="C:nucleus"/>
    <property type="evidence" value="ECO:0007669"/>
    <property type="project" value="TreeGrafter"/>
</dbReference>
<protein>
    <recommendedName>
        <fullName evidence="2">Cyclin-D1-binding protein 1-like N-terminal domain-containing protein</fullName>
    </recommendedName>
</protein>
<dbReference type="AlphaFoldDB" id="A0A9W8A8A6"/>
<dbReference type="Proteomes" id="UP001150538">
    <property type="component" value="Unassembled WGS sequence"/>
</dbReference>
<dbReference type="PANTHER" id="PTHR15492">
    <property type="entry name" value="CYCLIN D1-BINDING PROTEIN 1"/>
    <property type="match status" value="1"/>
</dbReference>
<dbReference type="EMBL" id="JANBPU010000006">
    <property type="protein sequence ID" value="KAJ1921218.1"/>
    <property type="molecule type" value="Genomic_DNA"/>
</dbReference>
<reference evidence="3" key="1">
    <citation type="submission" date="2022-07" db="EMBL/GenBank/DDBJ databases">
        <title>Phylogenomic reconstructions and comparative analyses of Kickxellomycotina fungi.</title>
        <authorList>
            <person name="Reynolds N.K."/>
            <person name="Stajich J.E."/>
            <person name="Barry K."/>
            <person name="Grigoriev I.V."/>
            <person name="Crous P."/>
            <person name="Smith M.E."/>
        </authorList>
    </citation>
    <scope>NUCLEOTIDE SEQUENCE</scope>
    <source>
        <strain evidence="3">NBRC 100468</strain>
    </source>
</reference>
<comment type="caution">
    <text evidence="3">The sequence shown here is derived from an EMBL/GenBank/DDBJ whole genome shotgun (WGS) entry which is preliminary data.</text>
</comment>
<dbReference type="InterPro" id="IPR026907">
    <property type="entry name" value="GCIP-like"/>
</dbReference>
<name>A0A9W8A8A6_9FUNG</name>
<organism evidence="3 4">
    <name type="scientific">Mycoemilia scoparia</name>
    <dbReference type="NCBI Taxonomy" id="417184"/>
    <lineage>
        <taxon>Eukaryota</taxon>
        <taxon>Fungi</taxon>
        <taxon>Fungi incertae sedis</taxon>
        <taxon>Zoopagomycota</taxon>
        <taxon>Kickxellomycotina</taxon>
        <taxon>Kickxellomycetes</taxon>
        <taxon>Kickxellales</taxon>
        <taxon>Kickxellaceae</taxon>
        <taxon>Mycoemilia</taxon>
    </lineage>
</organism>
<sequence length="345" mass="39104">MSTFDPEVKKEAESISKDISISIEHAKSYPGQDGRLGFDFTTFFDSLTKVSKRIEYDSSSLFIISKPPVKSSEVLEILEKLKSSISSLSLLLFTIPESMGNNWIKLTKEKMTAVLMASLDMLKTYTTDNSESEGQAGSRNLLPEELTNYVTRTSRDLLNIPKNNKEAVMYIWKKDIMELVQDACDELKDTIESAENADDDQESDSVSIDDFDMELSRDKIPVAKKIRALLLLIACFCKKILLRSICSDDRLSQEKIYWLDELLEMTARLPAKIDTLISTLIECELVEGSDSTEISKLIQDLAKCSISIINLAINMTDNEHTEWFERCKDALFKHQLSCTEEVANR</sequence>
<evidence type="ECO:0000256" key="1">
    <source>
        <dbReference type="SAM" id="Coils"/>
    </source>
</evidence>
<keyword evidence="1" id="KW-0175">Coiled coil</keyword>
<evidence type="ECO:0000259" key="2">
    <source>
        <dbReference type="Pfam" id="PF13324"/>
    </source>
</evidence>